<proteinExistence type="predicted"/>
<gene>
    <name evidence="1" type="ORF">QJS10_CPB17g00577</name>
</gene>
<dbReference type="Proteomes" id="UP001180020">
    <property type="component" value="Unassembled WGS sequence"/>
</dbReference>
<keyword evidence="2" id="KW-1185">Reference proteome</keyword>
<sequence length="279" mass="30625">MIRRALLDDGSTSDDPTIIKQHAVHYYQKLLNANSNNPIPSASAAFCLTEADQHFLSSAVSADDIEKALHSMKPLSSPGPAFADDLIIFMDGQASSAHALRVLLSQFTKESVLNINAQKSQLFHLGDPSALSSLLGIPACSLPVKHLGLPLISSYLTHQMCNPLVDKVHKCLSTWMGSLLSKAGRLELIRSVLLSLSYYWTASFSLPKRTIKLLEKLFRNFLWAGEAGVHKIHAVKWESIYAPKDEGGLGLKRLVDWNAAAMGLRSWEIASNHPSLWAT</sequence>
<dbReference type="PANTHER" id="PTHR33116:SF76">
    <property type="entry name" value="DUF4283 DOMAIN-CONTAINING PROTEIN"/>
    <property type="match status" value="1"/>
</dbReference>
<evidence type="ECO:0000313" key="1">
    <source>
        <dbReference type="EMBL" id="KAK1292222.1"/>
    </source>
</evidence>
<dbReference type="AlphaFoldDB" id="A0AAV9CVN4"/>
<comment type="caution">
    <text evidence="1">The sequence shown here is derived from an EMBL/GenBank/DDBJ whole genome shotgun (WGS) entry which is preliminary data.</text>
</comment>
<reference evidence="1" key="2">
    <citation type="submission" date="2023-06" db="EMBL/GenBank/DDBJ databases">
        <authorList>
            <person name="Ma L."/>
            <person name="Liu K.-W."/>
            <person name="Li Z."/>
            <person name="Hsiao Y.-Y."/>
            <person name="Qi Y."/>
            <person name="Fu T."/>
            <person name="Tang G."/>
            <person name="Zhang D."/>
            <person name="Sun W.-H."/>
            <person name="Liu D.-K."/>
            <person name="Li Y."/>
            <person name="Chen G.-Z."/>
            <person name="Liu X.-D."/>
            <person name="Liao X.-Y."/>
            <person name="Jiang Y.-T."/>
            <person name="Yu X."/>
            <person name="Hao Y."/>
            <person name="Huang J."/>
            <person name="Zhao X.-W."/>
            <person name="Ke S."/>
            <person name="Chen Y.-Y."/>
            <person name="Wu W.-L."/>
            <person name="Hsu J.-L."/>
            <person name="Lin Y.-F."/>
            <person name="Huang M.-D."/>
            <person name="Li C.-Y."/>
            <person name="Huang L."/>
            <person name="Wang Z.-W."/>
            <person name="Zhao X."/>
            <person name="Zhong W.-Y."/>
            <person name="Peng D.-H."/>
            <person name="Ahmad S."/>
            <person name="Lan S."/>
            <person name="Zhang J.-S."/>
            <person name="Tsai W.-C."/>
            <person name="Van De Peer Y."/>
            <person name="Liu Z.-J."/>
        </authorList>
    </citation>
    <scope>NUCLEOTIDE SEQUENCE</scope>
    <source>
        <strain evidence="1">CP</strain>
        <tissue evidence="1">Leaves</tissue>
    </source>
</reference>
<dbReference type="EMBL" id="JAUJYO010000017">
    <property type="protein sequence ID" value="KAK1292222.1"/>
    <property type="molecule type" value="Genomic_DNA"/>
</dbReference>
<name>A0AAV9CVN4_ACOCL</name>
<accession>A0AAV9CVN4</accession>
<reference evidence="1" key="1">
    <citation type="journal article" date="2023" name="Nat. Commun.">
        <title>Diploid and tetraploid genomes of Acorus and the evolution of monocots.</title>
        <authorList>
            <person name="Ma L."/>
            <person name="Liu K.W."/>
            <person name="Li Z."/>
            <person name="Hsiao Y.Y."/>
            <person name="Qi Y."/>
            <person name="Fu T."/>
            <person name="Tang G.D."/>
            <person name="Zhang D."/>
            <person name="Sun W.H."/>
            <person name="Liu D.K."/>
            <person name="Li Y."/>
            <person name="Chen G.Z."/>
            <person name="Liu X.D."/>
            <person name="Liao X.Y."/>
            <person name="Jiang Y.T."/>
            <person name="Yu X."/>
            <person name="Hao Y."/>
            <person name="Huang J."/>
            <person name="Zhao X.W."/>
            <person name="Ke S."/>
            <person name="Chen Y.Y."/>
            <person name="Wu W.L."/>
            <person name="Hsu J.L."/>
            <person name="Lin Y.F."/>
            <person name="Huang M.D."/>
            <person name="Li C.Y."/>
            <person name="Huang L."/>
            <person name="Wang Z.W."/>
            <person name="Zhao X."/>
            <person name="Zhong W.Y."/>
            <person name="Peng D.H."/>
            <person name="Ahmad S."/>
            <person name="Lan S."/>
            <person name="Zhang J.S."/>
            <person name="Tsai W.C."/>
            <person name="Van de Peer Y."/>
            <person name="Liu Z.J."/>
        </authorList>
    </citation>
    <scope>NUCLEOTIDE SEQUENCE</scope>
    <source>
        <strain evidence="1">CP</strain>
    </source>
</reference>
<protein>
    <recommendedName>
        <fullName evidence="3">Reverse transcriptase domain-containing protein</fullName>
    </recommendedName>
</protein>
<evidence type="ECO:0000313" key="2">
    <source>
        <dbReference type="Proteomes" id="UP001180020"/>
    </source>
</evidence>
<evidence type="ECO:0008006" key="3">
    <source>
        <dbReference type="Google" id="ProtNLM"/>
    </source>
</evidence>
<dbReference type="PANTHER" id="PTHR33116">
    <property type="entry name" value="REVERSE TRANSCRIPTASE ZINC-BINDING DOMAIN-CONTAINING PROTEIN-RELATED-RELATED"/>
    <property type="match status" value="1"/>
</dbReference>
<organism evidence="1 2">
    <name type="scientific">Acorus calamus</name>
    <name type="common">Sweet flag</name>
    <dbReference type="NCBI Taxonomy" id="4465"/>
    <lineage>
        <taxon>Eukaryota</taxon>
        <taxon>Viridiplantae</taxon>
        <taxon>Streptophyta</taxon>
        <taxon>Embryophyta</taxon>
        <taxon>Tracheophyta</taxon>
        <taxon>Spermatophyta</taxon>
        <taxon>Magnoliopsida</taxon>
        <taxon>Liliopsida</taxon>
        <taxon>Acoraceae</taxon>
        <taxon>Acorus</taxon>
    </lineage>
</organism>